<name>A0ABR3Y5E9_9EURO</name>
<keyword evidence="2" id="KW-1185">Reference proteome</keyword>
<dbReference type="EMBL" id="JAVDPF010000005">
    <property type="protein sequence ID" value="KAL1883517.1"/>
    <property type="molecule type" value="Genomic_DNA"/>
</dbReference>
<organism evidence="1 2">
    <name type="scientific">Paecilomyces lecythidis</name>
    <dbReference type="NCBI Taxonomy" id="3004212"/>
    <lineage>
        <taxon>Eukaryota</taxon>
        <taxon>Fungi</taxon>
        <taxon>Dikarya</taxon>
        <taxon>Ascomycota</taxon>
        <taxon>Pezizomycotina</taxon>
        <taxon>Eurotiomycetes</taxon>
        <taxon>Eurotiomycetidae</taxon>
        <taxon>Eurotiales</taxon>
        <taxon>Thermoascaceae</taxon>
        <taxon>Paecilomyces</taxon>
    </lineage>
</organism>
<evidence type="ECO:0000313" key="2">
    <source>
        <dbReference type="Proteomes" id="UP001583193"/>
    </source>
</evidence>
<sequence length="174" mass="19969">MAVYLSLPILDEVVRFAENDSTYEDSVKAMASAILNYYFPATSGYTVAPEQNRNNHFPDFIILRIQRRFPGDRGVVDHTLAEAKRNSDPLEASLDQLQGALDEANTEFGRCWALMIRGPEFGFYEYHENLPENARLVPWGPPNQQRNTFHARNDCVIIDWMLRHMVQNDAPPAR</sequence>
<comment type="caution">
    <text evidence="1">The sequence shown here is derived from an EMBL/GenBank/DDBJ whole genome shotgun (WGS) entry which is preliminary data.</text>
</comment>
<evidence type="ECO:0000313" key="1">
    <source>
        <dbReference type="EMBL" id="KAL1883517.1"/>
    </source>
</evidence>
<dbReference type="Proteomes" id="UP001583193">
    <property type="component" value="Unassembled WGS sequence"/>
</dbReference>
<protein>
    <submittedName>
        <fullName evidence="1">Uncharacterized protein</fullName>
    </submittedName>
</protein>
<proteinExistence type="predicted"/>
<accession>A0ABR3Y5E9</accession>
<gene>
    <name evidence="1" type="ORF">Plec18167_002521</name>
</gene>
<reference evidence="1 2" key="1">
    <citation type="journal article" date="2024" name="IMA Fungus">
        <title>IMA Genome - F19 : A genome assembly and annotation guide to empower mycologists, including annotated draft genome sequences of Ceratocystis pirilliformis, Diaporthe australafricana, Fusarium ophioides, Paecilomyces lecythidis, and Sporothrix stenoceras.</title>
        <authorList>
            <person name="Aylward J."/>
            <person name="Wilson A.M."/>
            <person name="Visagie C.M."/>
            <person name="Spraker J."/>
            <person name="Barnes I."/>
            <person name="Buitendag C."/>
            <person name="Ceriani C."/>
            <person name="Del Mar Angel L."/>
            <person name="du Plessis D."/>
            <person name="Fuchs T."/>
            <person name="Gasser K."/>
            <person name="Kramer D."/>
            <person name="Li W."/>
            <person name="Munsamy K."/>
            <person name="Piso A."/>
            <person name="Price J.L."/>
            <person name="Sonnekus B."/>
            <person name="Thomas C."/>
            <person name="van der Nest A."/>
            <person name="van Dijk A."/>
            <person name="van Heerden A."/>
            <person name="van Vuuren N."/>
            <person name="Yilmaz N."/>
            <person name="Duong T.A."/>
            <person name="van der Merwe N.A."/>
            <person name="Wingfield M.J."/>
            <person name="Wingfield B.D."/>
        </authorList>
    </citation>
    <scope>NUCLEOTIDE SEQUENCE [LARGE SCALE GENOMIC DNA]</scope>
    <source>
        <strain evidence="1 2">CMW 18167</strain>
    </source>
</reference>